<reference evidence="7 8" key="1">
    <citation type="submission" date="2024-06" db="EMBL/GenBank/DDBJ databases">
        <title>A chromosome level genome sequence of Diviner's sage (Salvia divinorum).</title>
        <authorList>
            <person name="Ford S.A."/>
            <person name="Ro D.-K."/>
            <person name="Ness R.W."/>
            <person name="Phillips M.A."/>
        </authorList>
    </citation>
    <scope>NUCLEOTIDE SEQUENCE [LARGE SCALE GENOMIC DNA]</scope>
    <source>
        <strain evidence="7">SAF-2024a</strain>
        <tissue evidence="7">Leaf</tissue>
    </source>
</reference>
<keyword evidence="8" id="KW-1185">Reference proteome</keyword>
<evidence type="ECO:0000256" key="6">
    <source>
        <dbReference type="SAM" id="Phobius"/>
    </source>
</evidence>
<protein>
    <submittedName>
        <fullName evidence="7">Cold regulated 413 plasma membrane 1</fullName>
    </submittedName>
</protein>
<keyword evidence="5 6" id="KW-0472">Membrane</keyword>
<name>A0ABD1I5I1_SALDI</name>
<keyword evidence="3 6" id="KW-0812">Transmembrane</keyword>
<sequence>MRNLEGEGFRDFVAVVLRLFFPKHFPDWLEMSGSLILLLVVAPTFFSYTVRNTSEHVEGSGTRSPRAMVSPTLSVSCSYQVWALVLAIL</sequence>
<evidence type="ECO:0000313" key="7">
    <source>
        <dbReference type="EMBL" id="KAL1563983.1"/>
    </source>
</evidence>
<accession>A0ABD1I5I1</accession>
<dbReference type="InterPro" id="IPR008892">
    <property type="entry name" value="COR413"/>
</dbReference>
<dbReference type="Pfam" id="PF05562">
    <property type="entry name" value="WCOR413"/>
    <property type="match status" value="1"/>
</dbReference>
<dbReference type="PANTHER" id="PTHR33596:SF23">
    <property type="entry name" value="COLD-REGULATED 413 PLASMA MEMBRANE PROTEIN 2"/>
    <property type="match status" value="1"/>
</dbReference>
<feature type="transmembrane region" description="Helical" evidence="6">
    <location>
        <begin position="28"/>
        <end position="48"/>
    </location>
</feature>
<comment type="subcellular location">
    <subcellularLocation>
        <location evidence="1">Membrane</location>
        <topology evidence="1">Multi-pass membrane protein</topology>
    </subcellularLocation>
</comment>
<dbReference type="AlphaFoldDB" id="A0ABD1I5I1"/>
<proteinExistence type="inferred from homology"/>
<organism evidence="7 8">
    <name type="scientific">Salvia divinorum</name>
    <name type="common">Maria pastora</name>
    <name type="synonym">Diviner's sage</name>
    <dbReference type="NCBI Taxonomy" id="28513"/>
    <lineage>
        <taxon>Eukaryota</taxon>
        <taxon>Viridiplantae</taxon>
        <taxon>Streptophyta</taxon>
        <taxon>Embryophyta</taxon>
        <taxon>Tracheophyta</taxon>
        <taxon>Spermatophyta</taxon>
        <taxon>Magnoliopsida</taxon>
        <taxon>eudicotyledons</taxon>
        <taxon>Gunneridae</taxon>
        <taxon>Pentapetalae</taxon>
        <taxon>asterids</taxon>
        <taxon>lamiids</taxon>
        <taxon>Lamiales</taxon>
        <taxon>Lamiaceae</taxon>
        <taxon>Nepetoideae</taxon>
        <taxon>Mentheae</taxon>
        <taxon>Salviinae</taxon>
        <taxon>Salvia</taxon>
        <taxon>Salvia subgen. Calosphace</taxon>
    </lineage>
</organism>
<comment type="caution">
    <text evidence="7">The sequence shown here is derived from an EMBL/GenBank/DDBJ whole genome shotgun (WGS) entry which is preliminary data.</text>
</comment>
<evidence type="ECO:0000256" key="2">
    <source>
        <dbReference type="ARBA" id="ARBA00005852"/>
    </source>
</evidence>
<evidence type="ECO:0000256" key="1">
    <source>
        <dbReference type="ARBA" id="ARBA00004141"/>
    </source>
</evidence>
<evidence type="ECO:0000256" key="4">
    <source>
        <dbReference type="ARBA" id="ARBA00022989"/>
    </source>
</evidence>
<dbReference type="PANTHER" id="PTHR33596">
    <property type="entry name" value="COLD-REGULATED 413 PLASMA MEMBRANE PROTEIN 2"/>
    <property type="match status" value="1"/>
</dbReference>
<dbReference type="GO" id="GO:0016020">
    <property type="term" value="C:membrane"/>
    <property type="evidence" value="ECO:0007669"/>
    <property type="project" value="UniProtKB-SubCell"/>
</dbReference>
<gene>
    <name evidence="7" type="ORF">AAHA92_06397</name>
</gene>
<evidence type="ECO:0000256" key="5">
    <source>
        <dbReference type="ARBA" id="ARBA00023136"/>
    </source>
</evidence>
<keyword evidence="4 6" id="KW-1133">Transmembrane helix</keyword>
<evidence type="ECO:0000313" key="8">
    <source>
        <dbReference type="Proteomes" id="UP001567538"/>
    </source>
</evidence>
<evidence type="ECO:0000256" key="3">
    <source>
        <dbReference type="ARBA" id="ARBA00022692"/>
    </source>
</evidence>
<dbReference type="EMBL" id="JBEAFC010000003">
    <property type="protein sequence ID" value="KAL1563983.1"/>
    <property type="molecule type" value="Genomic_DNA"/>
</dbReference>
<comment type="similarity">
    <text evidence="2">Belongs to the Cold-regulated 413 protein family.</text>
</comment>
<dbReference type="Proteomes" id="UP001567538">
    <property type="component" value="Unassembled WGS sequence"/>
</dbReference>